<protein>
    <submittedName>
        <fullName evidence="1">Uncharacterized protein</fullName>
    </submittedName>
</protein>
<dbReference type="EMBL" id="BQNB010010851">
    <property type="protein sequence ID" value="GJS82785.1"/>
    <property type="molecule type" value="Genomic_DNA"/>
</dbReference>
<reference evidence="1" key="2">
    <citation type="submission" date="2022-01" db="EMBL/GenBank/DDBJ databases">
        <authorList>
            <person name="Yamashiro T."/>
            <person name="Shiraishi A."/>
            <person name="Satake H."/>
            <person name="Nakayama K."/>
        </authorList>
    </citation>
    <scope>NUCLEOTIDE SEQUENCE</scope>
</reference>
<reference evidence="1" key="1">
    <citation type="journal article" date="2022" name="Int. J. Mol. Sci.">
        <title>Draft Genome of Tanacetum Coccineum: Genomic Comparison of Closely Related Tanacetum-Family Plants.</title>
        <authorList>
            <person name="Yamashiro T."/>
            <person name="Shiraishi A."/>
            <person name="Nakayama K."/>
            <person name="Satake H."/>
        </authorList>
    </citation>
    <scope>NUCLEOTIDE SEQUENCE</scope>
</reference>
<accession>A0ABQ4YYB0</accession>
<keyword evidence="2" id="KW-1185">Reference proteome</keyword>
<organism evidence="1 2">
    <name type="scientific">Tanacetum coccineum</name>
    <dbReference type="NCBI Taxonomy" id="301880"/>
    <lineage>
        <taxon>Eukaryota</taxon>
        <taxon>Viridiplantae</taxon>
        <taxon>Streptophyta</taxon>
        <taxon>Embryophyta</taxon>
        <taxon>Tracheophyta</taxon>
        <taxon>Spermatophyta</taxon>
        <taxon>Magnoliopsida</taxon>
        <taxon>eudicotyledons</taxon>
        <taxon>Gunneridae</taxon>
        <taxon>Pentapetalae</taxon>
        <taxon>asterids</taxon>
        <taxon>campanulids</taxon>
        <taxon>Asterales</taxon>
        <taxon>Asteraceae</taxon>
        <taxon>Asteroideae</taxon>
        <taxon>Anthemideae</taxon>
        <taxon>Anthemidinae</taxon>
        <taxon>Tanacetum</taxon>
    </lineage>
</organism>
<evidence type="ECO:0000313" key="1">
    <source>
        <dbReference type="EMBL" id="GJS82785.1"/>
    </source>
</evidence>
<name>A0ABQ4YYB0_9ASTR</name>
<proteinExistence type="predicted"/>
<gene>
    <name evidence="1" type="ORF">Tco_0749326</name>
</gene>
<sequence>MVLLGREPELEVEAVLLFTNLLSKLDLDIPGAGGAGAGAWRKNGRSGLVCNHLRSVTGTSLIEVCCGGLRDVFLNIITIIVAIVAGQLRKQLAPPQVNTTLLDPITGAGAEGHAPKEIPESFPASLKDSTKLVGNL</sequence>
<evidence type="ECO:0000313" key="2">
    <source>
        <dbReference type="Proteomes" id="UP001151760"/>
    </source>
</evidence>
<comment type="caution">
    <text evidence="1">The sequence shown here is derived from an EMBL/GenBank/DDBJ whole genome shotgun (WGS) entry which is preliminary data.</text>
</comment>
<dbReference type="Proteomes" id="UP001151760">
    <property type="component" value="Unassembled WGS sequence"/>
</dbReference>